<keyword evidence="5 9" id="KW-0547">Nucleotide-binding</keyword>
<dbReference type="RefSeq" id="WP_059758730.1">
    <property type="nucleotide sequence ID" value="NZ_LDUG01000052.1"/>
</dbReference>
<evidence type="ECO:0000256" key="9">
    <source>
        <dbReference type="HAMAP-Rule" id="MF_00020"/>
    </source>
</evidence>
<feature type="binding site" evidence="9">
    <location>
        <position position="9"/>
    </location>
    <ligand>
        <name>Mg(2+)</name>
        <dbReference type="ChEBI" id="CHEBI:18420"/>
    </ligand>
</feature>
<protein>
    <recommendedName>
        <fullName evidence="9">Acetate kinase</fullName>
        <ecNumber evidence="9">2.7.2.1</ecNumber>
    </recommendedName>
    <alternativeName>
        <fullName evidence="9">Acetokinase</fullName>
    </alternativeName>
</protein>
<dbReference type="GO" id="GO:0005829">
    <property type="term" value="C:cytosol"/>
    <property type="evidence" value="ECO:0007669"/>
    <property type="project" value="TreeGrafter"/>
</dbReference>
<dbReference type="InterPro" id="IPR004372">
    <property type="entry name" value="Ac/propionate_kinase"/>
</dbReference>
<reference evidence="11 12" key="1">
    <citation type="journal article" date="2015" name="Appl. Environ. Microbiol.">
        <title>Aerobic and Anaerobic Thiosulfate Oxidation by a Cold-Adapted, Subglacial Chemoautotroph.</title>
        <authorList>
            <person name="Harrold Z.R."/>
            <person name="Skidmore M.L."/>
            <person name="Hamilton T.L."/>
            <person name="Desch L."/>
            <person name="Amada K."/>
            <person name="van Gelder W."/>
            <person name="Glover K."/>
            <person name="Roden E.E."/>
            <person name="Boyd E.S."/>
        </authorList>
    </citation>
    <scope>NUCLEOTIDE SEQUENCE [LARGE SCALE GENOMIC DNA]</scope>
    <source>
        <strain evidence="11 12">RG</strain>
    </source>
</reference>
<evidence type="ECO:0000256" key="5">
    <source>
        <dbReference type="ARBA" id="ARBA00022741"/>
    </source>
</evidence>
<dbReference type="NCBIfam" id="TIGR00016">
    <property type="entry name" value="ackA"/>
    <property type="match status" value="1"/>
</dbReference>
<evidence type="ECO:0000256" key="2">
    <source>
        <dbReference type="ARBA" id="ARBA00022490"/>
    </source>
</evidence>
<dbReference type="GO" id="GO:0006083">
    <property type="term" value="P:acetate metabolic process"/>
    <property type="evidence" value="ECO:0007669"/>
    <property type="project" value="TreeGrafter"/>
</dbReference>
<keyword evidence="8 9" id="KW-0460">Magnesium</keyword>
<dbReference type="PIRSF" id="PIRSF000722">
    <property type="entry name" value="Acetate_prop_kin"/>
    <property type="match status" value="1"/>
</dbReference>
<dbReference type="GO" id="GO:0008776">
    <property type="term" value="F:acetate kinase activity"/>
    <property type="evidence" value="ECO:0007669"/>
    <property type="project" value="UniProtKB-UniRule"/>
</dbReference>
<feature type="binding site" evidence="9">
    <location>
        <position position="16"/>
    </location>
    <ligand>
        <name>ATP</name>
        <dbReference type="ChEBI" id="CHEBI:30616"/>
    </ligand>
</feature>
<keyword evidence="7 9" id="KW-0067">ATP-binding</keyword>
<feature type="active site" description="Proton donor/acceptor" evidence="9">
    <location>
        <position position="149"/>
    </location>
</feature>
<comment type="subcellular location">
    <subcellularLocation>
        <location evidence="9">Cytoplasm</location>
    </subcellularLocation>
</comment>
<comment type="subunit">
    <text evidence="9">Homodimer.</text>
</comment>
<dbReference type="EC" id="2.7.2.1" evidence="9"/>
<sequence>MHTALLILNAGSSSLKFAVYQADAAGSLQAGYRGVIEEIGRNGRFQVFHAPDAGGPIDQAVSVANHEQALKQVLDWLETRHPGLAFRAAGHRVVHGGADYILPVRVDAAVMADLEKLIPLSPLHQPHNLAGIRALARLRPDLPQVACFDTAFHHTLPPLARHFALPRELGERGIRRYGFHGLSYEHIASVLPDYLGTAAEGRVVVAHLGNGASLCAMRGRCSVETSMSFTPLDGIPMASRCGALDPGVLLYLLREEGMSLEQLDDLLHRRSGLLGVSGTSGDVRTLLESSHPHAAEALDLFAYRTSQAIAGHAVALEGIDALVFTAGIGEHAAAVRAAICRHLAWLGLTLDEDANQRHGPCISHPHSRIAAWVIPTNEEKVIARHAWALTGPASL</sequence>
<dbReference type="GO" id="GO:0005524">
    <property type="term" value="F:ATP binding"/>
    <property type="evidence" value="ECO:0007669"/>
    <property type="project" value="UniProtKB-KW"/>
</dbReference>
<comment type="catalytic activity">
    <reaction evidence="9">
        <text>acetate + ATP = acetyl phosphate + ADP</text>
        <dbReference type="Rhea" id="RHEA:11352"/>
        <dbReference type="ChEBI" id="CHEBI:22191"/>
        <dbReference type="ChEBI" id="CHEBI:30089"/>
        <dbReference type="ChEBI" id="CHEBI:30616"/>
        <dbReference type="ChEBI" id="CHEBI:456216"/>
        <dbReference type="EC" id="2.7.2.1"/>
    </reaction>
</comment>
<dbReference type="OrthoDB" id="9802453at2"/>
<keyword evidence="3 9" id="KW-0808">Transferase</keyword>
<feature type="site" description="Transition state stabilizer" evidence="9">
    <location>
        <position position="240"/>
    </location>
</feature>
<comment type="caution">
    <text evidence="11">The sequence shown here is derived from an EMBL/GenBank/DDBJ whole genome shotgun (WGS) entry which is preliminary data.</text>
</comment>
<evidence type="ECO:0000313" key="11">
    <source>
        <dbReference type="EMBL" id="KVW93054.1"/>
    </source>
</evidence>
<dbReference type="InterPro" id="IPR023865">
    <property type="entry name" value="Aliphatic_acid_kinase_CS"/>
</dbReference>
<evidence type="ECO:0000256" key="8">
    <source>
        <dbReference type="ARBA" id="ARBA00022842"/>
    </source>
</evidence>
<dbReference type="SUPFAM" id="SSF53067">
    <property type="entry name" value="Actin-like ATPase domain"/>
    <property type="match status" value="2"/>
</dbReference>
<organism evidence="11 12">
    <name type="scientific">Thiobacillus denitrificans</name>
    <dbReference type="NCBI Taxonomy" id="36861"/>
    <lineage>
        <taxon>Bacteria</taxon>
        <taxon>Pseudomonadati</taxon>
        <taxon>Pseudomonadota</taxon>
        <taxon>Betaproteobacteria</taxon>
        <taxon>Nitrosomonadales</taxon>
        <taxon>Thiobacillaceae</taxon>
        <taxon>Thiobacillus</taxon>
    </lineage>
</organism>
<dbReference type="PANTHER" id="PTHR21060:SF21">
    <property type="entry name" value="ACETATE KINASE"/>
    <property type="match status" value="1"/>
</dbReference>
<evidence type="ECO:0000256" key="7">
    <source>
        <dbReference type="ARBA" id="ARBA00022840"/>
    </source>
</evidence>
<keyword evidence="4 9" id="KW-0479">Metal-binding</keyword>
<dbReference type="EMBL" id="LDUG01000052">
    <property type="protein sequence ID" value="KVW93054.1"/>
    <property type="molecule type" value="Genomic_DNA"/>
</dbReference>
<evidence type="ECO:0000256" key="4">
    <source>
        <dbReference type="ARBA" id="ARBA00022723"/>
    </source>
</evidence>
<evidence type="ECO:0000256" key="1">
    <source>
        <dbReference type="ARBA" id="ARBA00008748"/>
    </source>
</evidence>
<dbReference type="Proteomes" id="UP000064243">
    <property type="component" value="Unassembled WGS sequence"/>
</dbReference>
<comment type="pathway">
    <text evidence="9">Metabolic intermediate biosynthesis; acetyl-CoA biosynthesis; acetyl-CoA from acetate: step 1/2.</text>
</comment>
<name>A0A106BI99_THIDE</name>
<dbReference type="InterPro" id="IPR000890">
    <property type="entry name" value="Aliphatic_acid_kin_short-chain"/>
</dbReference>
<dbReference type="PANTHER" id="PTHR21060">
    <property type="entry name" value="ACETATE KINASE"/>
    <property type="match status" value="1"/>
</dbReference>
<feature type="binding site" evidence="9">
    <location>
        <position position="92"/>
    </location>
    <ligand>
        <name>substrate</name>
    </ligand>
</feature>
<evidence type="ECO:0000313" key="12">
    <source>
        <dbReference type="Proteomes" id="UP000064243"/>
    </source>
</evidence>
<keyword evidence="2 9" id="KW-0963">Cytoplasm</keyword>
<keyword evidence="6 9" id="KW-0418">Kinase</keyword>
<comment type="function">
    <text evidence="9">Catalyzes the formation of acetyl phosphate from acetate and ATP. Can also catalyze the reverse reaction.</text>
</comment>
<feature type="binding site" evidence="9">
    <location>
        <begin position="207"/>
        <end position="211"/>
    </location>
    <ligand>
        <name>ATP</name>
        <dbReference type="ChEBI" id="CHEBI:30616"/>
    </ligand>
</feature>
<comment type="cofactor">
    <cofactor evidence="9">
        <name>Mg(2+)</name>
        <dbReference type="ChEBI" id="CHEBI:18420"/>
    </cofactor>
    <cofactor evidence="9">
        <name>Mn(2+)</name>
        <dbReference type="ChEBI" id="CHEBI:29035"/>
    </cofactor>
    <text evidence="9">Mg(2+). Can also accept Mn(2+).</text>
</comment>
<dbReference type="UniPathway" id="UPA00340">
    <property type="reaction ID" value="UER00458"/>
</dbReference>
<accession>A0A106BI99</accession>
<gene>
    <name evidence="9" type="primary">ackA</name>
    <name evidence="11" type="ORF">ABW22_15165</name>
</gene>
<feature type="binding site" evidence="9">
    <location>
        <position position="378"/>
    </location>
    <ligand>
        <name>Mg(2+)</name>
        <dbReference type="ChEBI" id="CHEBI:18420"/>
    </ligand>
</feature>
<dbReference type="Gene3D" id="3.30.420.40">
    <property type="match status" value="2"/>
</dbReference>
<dbReference type="PROSITE" id="PS01075">
    <property type="entry name" value="ACETATE_KINASE_1"/>
    <property type="match status" value="1"/>
</dbReference>
<comment type="similarity">
    <text evidence="1 9 10">Belongs to the acetokinase family.</text>
</comment>
<dbReference type="InterPro" id="IPR043129">
    <property type="entry name" value="ATPase_NBD"/>
</dbReference>
<dbReference type="AlphaFoldDB" id="A0A106BI99"/>
<dbReference type="GO" id="GO:0000287">
    <property type="term" value="F:magnesium ion binding"/>
    <property type="evidence" value="ECO:0007669"/>
    <property type="project" value="UniProtKB-UniRule"/>
</dbReference>
<dbReference type="PRINTS" id="PR00471">
    <property type="entry name" value="ACETATEKNASE"/>
</dbReference>
<dbReference type="Pfam" id="PF00871">
    <property type="entry name" value="Acetate_kinase"/>
    <property type="match status" value="1"/>
</dbReference>
<keyword evidence="12" id="KW-1185">Reference proteome</keyword>
<dbReference type="HAMAP" id="MF_00020">
    <property type="entry name" value="Acetate_kinase"/>
    <property type="match status" value="1"/>
</dbReference>
<evidence type="ECO:0000256" key="3">
    <source>
        <dbReference type="ARBA" id="ARBA00022679"/>
    </source>
</evidence>
<dbReference type="GO" id="GO:0006085">
    <property type="term" value="P:acetyl-CoA biosynthetic process"/>
    <property type="evidence" value="ECO:0007669"/>
    <property type="project" value="UniProtKB-UniRule"/>
</dbReference>
<evidence type="ECO:0000256" key="6">
    <source>
        <dbReference type="ARBA" id="ARBA00022777"/>
    </source>
</evidence>
<proteinExistence type="inferred from homology"/>
<dbReference type="PATRIC" id="fig|36861.3.peg.2879"/>
<feature type="binding site" evidence="9">
    <location>
        <begin position="282"/>
        <end position="284"/>
    </location>
    <ligand>
        <name>ATP</name>
        <dbReference type="ChEBI" id="CHEBI:30616"/>
    </ligand>
</feature>
<evidence type="ECO:0000256" key="10">
    <source>
        <dbReference type="RuleBase" id="RU003835"/>
    </source>
</evidence>
<feature type="binding site" evidence="9">
    <location>
        <begin position="327"/>
        <end position="331"/>
    </location>
    <ligand>
        <name>ATP</name>
        <dbReference type="ChEBI" id="CHEBI:30616"/>
    </ligand>
</feature>
<feature type="site" description="Transition state stabilizer" evidence="9">
    <location>
        <position position="180"/>
    </location>
</feature>